<proteinExistence type="predicted"/>
<dbReference type="GeneID" id="114647705"/>
<dbReference type="RefSeq" id="XP_051788697.1">
    <property type="nucleotide sequence ID" value="XM_051932737.1"/>
</dbReference>
<gene>
    <name evidence="2" type="primary">LOC114647705</name>
</gene>
<organism evidence="2 3">
    <name type="scientific">Erpetoichthys calabaricus</name>
    <name type="common">Rope fish</name>
    <name type="synonym">Calamoichthys calabaricus</name>
    <dbReference type="NCBI Taxonomy" id="27687"/>
    <lineage>
        <taxon>Eukaryota</taxon>
        <taxon>Metazoa</taxon>
        <taxon>Chordata</taxon>
        <taxon>Craniata</taxon>
        <taxon>Vertebrata</taxon>
        <taxon>Euteleostomi</taxon>
        <taxon>Actinopterygii</taxon>
        <taxon>Polypteriformes</taxon>
        <taxon>Polypteridae</taxon>
        <taxon>Erpetoichthys</taxon>
    </lineage>
</organism>
<feature type="region of interest" description="Disordered" evidence="1">
    <location>
        <begin position="1"/>
        <end position="80"/>
    </location>
</feature>
<accession>A0A8C4RCG6</accession>
<dbReference type="Pfam" id="PF15800">
    <property type="entry name" value="CiPC"/>
    <property type="match status" value="1"/>
</dbReference>
<evidence type="ECO:0000256" key="1">
    <source>
        <dbReference type="SAM" id="MobiDB-lite"/>
    </source>
</evidence>
<feature type="compositionally biased region" description="Polar residues" evidence="1">
    <location>
        <begin position="176"/>
        <end position="185"/>
    </location>
</feature>
<reference evidence="2" key="2">
    <citation type="submission" date="2025-08" db="UniProtKB">
        <authorList>
            <consortium name="Ensembl"/>
        </authorList>
    </citation>
    <scope>IDENTIFICATION</scope>
</reference>
<reference evidence="2" key="3">
    <citation type="submission" date="2025-09" db="UniProtKB">
        <authorList>
            <consortium name="Ensembl"/>
        </authorList>
    </citation>
    <scope>IDENTIFICATION</scope>
</reference>
<feature type="region of interest" description="Disordered" evidence="1">
    <location>
        <begin position="450"/>
        <end position="475"/>
    </location>
</feature>
<dbReference type="Proteomes" id="UP000694620">
    <property type="component" value="Chromosome 1"/>
</dbReference>
<dbReference type="GO" id="GO:0042754">
    <property type="term" value="P:negative regulation of circadian rhythm"/>
    <property type="evidence" value="ECO:0007669"/>
    <property type="project" value="InterPro"/>
</dbReference>
<feature type="compositionally biased region" description="Polar residues" evidence="1">
    <location>
        <begin position="463"/>
        <end position="475"/>
    </location>
</feature>
<sequence>MAPDDNIPRNSSKTAKEQSNCATMKAEHAVMDLKRSDGTISHCESEKDSGYSDTSSEYLQTDSEDQSRSSSRSSFGNISARQKGVQQKGAAFESIAPVYIVKNVVLKQPLTLQTNPGQILRSELSWGGQQTQVLFIQQPDATANMPLKPQQSPKKLGKAMYLPILNSYPKIAPHPSKTTEPSKTFNGKVGDGVIGHTQSKRVCVEAGRDAISSKKVENVSFTTLKKNESQEQKRQTSSVRFPSKRNSVTQPLQQQVLATSNVPDHCIISPCTNESSVIRPPMVSGLEPSVSSTSVISSLPGMSGQDESDGKEIKTFPKVSKKHASNMMKQRRFLNTVEILSRSGLLGITLRTKDLIRQNHSTQMEISELKEHTRLLCEAIHTNDLDAWTKLQEVMALSGQYKHMNECQTVTTSPVPEAVPSVGQSLSNYQPVNGCGHAASSLPQPEAVALDLSSKRDSRSSKNVQPDSSTSTPCL</sequence>
<reference evidence="2" key="1">
    <citation type="submission" date="2021-06" db="EMBL/GenBank/DDBJ databases">
        <authorList>
            <consortium name="Wellcome Sanger Institute Data Sharing"/>
        </authorList>
    </citation>
    <scope>NUCLEOTIDE SEQUENCE [LARGE SCALE GENOMIC DNA]</scope>
</reference>
<feature type="compositionally biased region" description="Polar residues" evidence="1">
    <location>
        <begin position="51"/>
        <end position="61"/>
    </location>
</feature>
<evidence type="ECO:0000313" key="2">
    <source>
        <dbReference type="Ensembl" id="ENSECRP00000000121.1"/>
    </source>
</evidence>
<feature type="region of interest" description="Disordered" evidence="1">
    <location>
        <begin position="172"/>
        <end position="191"/>
    </location>
</feature>
<dbReference type="OrthoDB" id="6374619at2759"/>
<name>A0A8C4RCG6_ERPCA</name>
<protein>
    <submittedName>
        <fullName evidence="2">CLOCK-interacting pacemaker-like</fullName>
    </submittedName>
</protein>
<dbReference type="RefSeq" id="XP_051788692.1">
    <property type="nucleotide sequence ID" value="XM_051932732.1"/>
</dbReference>
<dbReference type="InterPro" id="IPR031602">
    <property type="entry name" value="CIPC"/>
</dbReference>
<dbReference type="Ensembl" id="ENSECRT00000000127.1">
    <property type="protein sequence ID" value="ENSECRP00000000121.1"/>
    <property type="gene ID" value="ENSECRG00000000084.1"/>
</dbReference>
<dbReference type="AlphaFoldDB" id="A0A8C4RCG6"/>
<dbReference type="PANTHER" id="PTHR34648">
    <property type="entry name" value="CLOCK-INTERACTING PACEMAKER"/>
    <property type="match status" value="1"/>
</dbReference>
<feature type="compositionally biased region" description="Basic and acidic residues" evidence="1">
    <location>
        <begin position="25"/>
        <end position="50"/>
    </location>
</feature>
<keyword evidence="3" id="KW-1185">Reference proteome</keyword>
<dbReference type="RefSeq" id="XP_028652169.1">
    <property type="nucleotide sequence ID" value="XM_028796336.2"/>
</dbReference>
<dbReference type="GO" id="GO:0005634">
    <property type="term" value="C:nucleus"/>
    <property type="evidence" value="ECO:0007669"/>
    <property type="project" value="TreeGrafter"/>
</dbReference>
<dbReference type="GO" id="GO:0045892">
    <property type="term" value="P:negative regulation of DNA-templated transcription"/>
    <property type="evidence" value="ECO:0007669"/>
    <property type="project" value="InterPro"/>
</dbReference>
<feature type="region of interest" description="Disordered" evidence="1">
    <location>
        <begin position="225"/>
        <end position="251"/>
    </location>
</feature>
<dbReference type="PANTHER" id="PTHR34648:SF7">
    <property type="entry name" value="SI:CH211-132B12.7"/>
    <property type="match status" value="1"/>
</dbReference>
<evidence type="ECO:0000313" key="3">
    <source>
        <dbReference type="Proteomes" id="UP000694620"/>
    </source>
</evidence>
<feature type="compositionally biased region" description="Polar residues" evidence="1">
    <location>
        <begin position="235"/>
        <end position="251"/>
    </location>
</feature>
<feature type="compositionally biased region" description="Basic and acidic residues" evidence="1">
    <location>
        <begin position="225"/>
        <end position="234"/>
    </location>
</feature>
<feature type="compositionally biased region" description="Polar residues" evidence="1">
    <location>
        <begin position="8"/>
        <end position="22"/>
    </location>
</feature>
<dbReference type="GeneTree" id="ENSGT00510000048522"/>